<name>A0A3P7PTU1_9FIRM</name>
<organism evidence="2 3">
    <name type="scientific">Petrocella atlantisensis</name>
    <dbReference type="NCBI Taxonomy" id="2173034"/>
    <lineage>
        <taxon>Bacteria</taxon>
        <taxon>Bacillati</taxon>
        <taxon>Bacillota</taxon>
        <taxon>Clostridia</taxon>
        <taxon>Lachnospirales</taxon>
        <taxon>Vallitaleaceae</taxon>
        <taxon>Petrocella</taxon>
    </lineage>
</organism>
<dbReference type="RefSeq" id="WP_172596083.1">
    <property type="nucleotide sequence ID" value="NZ_LR130778.1"/>
</dbReference>
<gene>
    <name evidence="2" type="ORF">PATL70BA_0791</name>
</gene>
<keyword evidence="1" id="KW-0812">Transmembrane</keyword>
<sequence length="52" mass="5796">MSGVGFPFSFMPIIAIVLYVGFMGIGLYLAILFANFMRAGIKAFNLYIEKNQ</sequence>
<dbReference type="Proteomes" id="UP000279029">
    <property type="component" value="Chromosome"/>
</dbReference>
<feature type="transmembrane region" description="Helical" evidence="1">
    <location>
        <begin position="12"/>
        <end position="34"/>
    </location>
</feature>
<accession>A0A3P7PTU1</accession>
<proteinExistence type="predicted"/>
<keyword evidence="1" id="KW-1133">Transmembrane helix</keyword>
<dbReference type="AlphaFoldDB" id="A0A3P7PTU1"/>
<reference evidence="2 3" key="1">
    <citation type="submission" date="2018-09" db="EMBL/GenBank/DDBJ databases">
        <authorList>
            <person name="Postec A."/>
        </authorList>
    </citation>
    <scope>NUCLEOTIDE SEQUENCE [LARGE SCALE GENOMIC DNA]</scope>
    <source>
        <strain evidence="2">70B-A</strain>
    </source>
</reference>
<evidence type="ECO:0000313" key="2">
    <source>
        <dbReference type="EMBL" id="VDN46661.1"/>
    </source>
</evidence>
<keyword evidence="3" id="KW-1185">Reference proteome</keyword>
<keyword evidence="1" id="KW-0472">Membrane</keyword>
<dbReference type="KEGG" id="cbar:PATL70BA_0791"/>
<evidence type="ECO:0000256" key="1">
    <source>
        <dbReference type="SAM" id="Phobius"/>
    </source>
</evidence>
<protein>
    <submittedName>
        <fullName evidence="2">Uncharacterized protein</fullName>
    </submittedName>
</protein>
<evidence type="ECO:0000313" key="3">
    <source>
        <dbReference type="Proteomes" id="UP000279029"/>
    </source>
</evidence>
<dbReference type="EMBL" id="LR130778">
    <property type="protein sequence ID" value="VDN46661.1"/>
    <property type="molecule type" value="Genomic_DNA"/>
</dbReference>